<gene>
    <name evidence="8" type="ORF">ISP18_16280</name>
</gene>
<accession>A0ABW8ILR3</accession>
<evidence type="ECO:0000256" key="3">
    <source>
        <dbReference type="ARBA" id="ARBA00022475"/>
    </source>
</evidence>
<dbReference type="PANTHER" id="PTHR33452:SF1">
    <property type="entry name" value="INNER MEMBRANE PROTEIN YPHA-RELATED"/>
    <property type="match status" value="1"/>
</dbReference>
<protein>
    <submittedName>
        <fullName evidence="8">DoxX family protein</fullName>
    </submittedName>
</protein>
<evidence type="ECO:0000256" key="5">
    <source>
        <dbReference type="ARBA" id="ARBA00022989"/>
    </source>
</evidence>
<comment type="caution">
    <text evidence="8">The sequence shown here is derived from an EMBL/GenBank/DDBJ whole genome shotgun (WGS) entry which is preliminary data.</text>
</comment>
<sequence length="138" mass="15320">MRYTQLFERHKDELLLVARVLLMALFVVFGLDKFLNFSGTASYMEAVGLPFPTLSAFIALVMEFVVGLAILIGAYTRPLALALALYTVITALIGHRFWALTGGLRLDTMIHFYKNMCIAGGLLLLCITGPGKYSVDRR</sequence>
<keyword evidence="4 7" id="KW-0812">Transmembrane</keyword>
<comment type="subcellular location">
    <subcellularLocation>
        <location evidence="1">Cell membrane</location>
        <topology evidence="1">Multi-pass membrane protein</topology>
    </subcellularLocation>
</comment>
<evidence type="ECO:0000256" key="1">
    <source>
        <dbReference type="ARBA" id="ARBA00004651"/>
    </source>
</evidence>
<dbReference type="PANTHER" id="PTHR33452">
    <property type="entry name" value="OXIDOREDUCTASE CATD-RELATED"/>
    <property type="match status" value="1"/>
</dbReference>
<name>A0ABW8ILR3_9GAMM</name>
<keyword evidence="6 7" id="KW-0472">Membrane</keyword>
<dbReference type="EMBL" id="JADIKI010000023">
    <property type="protein sequence ID" value="MFK2856163.1"/>
    <property type="molecule type" value="Genomic_DNA"/>
</dbReference>
<feature type="transmembrane region" description="Helical" evidence="7">
    <location>
        <begin position="110"/>
        <end position="128"/>
    </location>
</feature>
<keyword evidence="3" id="KW-1003">Cell membrane</keyword>
<evidence type="ECO:0000256" key="2">
    <source>
        <dbReference type="ARBA" id="ARBA00006679"/>
    </source>
</evidence>
<dbReference type="Pfam" id="PF07681">
    <property type="entry name" value="DoxX"/>
    <property type="match status" value="1"/>
</dbReference>
<proteinExistence type="inferred from homology"/>
<comment type="similarity">
    <text evidence="2">Belongs to the DoxX family.</text>
</comment>
<dbReference type="InterPro" id="IPR032808">
    <property type="entry name" value="DoxX"/>
</dbReference>
<evidence type="ECO:0000313" key="8">
    <source>
        <dbReference type="EMBL" id="MFK2856163.1"/>
    </source>
</evidence>
<evidence type="ECO:0000256" key="4">
    <source>
        <dbReference type="ARBA" id="ARBA00022692"/>
    </source>
</evidence>
<evidence type="ECO:0000256" key="7">
    <source>
        <dbReference type="SAM" id="Phobius"/>
    </source>
</evidence>
<dbReference type="RefSeq" id="WP_380014374.1">
    <property type="nucleotide sequence ID" value="NZ_JADIKI010000023.1"/>
</dbReference>
<evidence type="ECO:0000313" key="9">
    <source>
        <dbReference type="Proteomes" id="UP001620409"/>
    </source>
</evidence>
<keyword evidence="9" id="KW-1185">Reference proteome</keyword>
<feature type="transmembrane region" description="Helical" evidence="7">
    <location>
        <begin position="12"/>
        <end position="31"/>
    </location>
</feature>
<dbReference type="Proteomes" id="UP001620409">
    <property type="component" value="Unassembled WGS sequence"/>
</dbReference>
<dbReference type="InterPro" id="IPR051907">
    <property type="entry name" value="DoxX-like_oxidoreductase"/>
</dbReference>
<evidence type="ECO:0000256" key="6">
    <source>
        <dbReference type="ARBA" id="ARBA00023136"/>
    </source>
</evidence>
<feature type="transmembrane region" description="Helical" evidence="7">
    <location>
        <begin position="51"/>
        <end position="72"/>
    </location>
</feature>
<keyword evidence="5 7" id="KW-1133">Transmembrane helix</keyword>
<organism evidence="8 9">
    <name type="scientific">Dyella humi</name>
    <dbReference type="NCBI Taxonomy" id="1770547"/>
    <lineage>
        <taxon>Bacteria</taxon>
        <taxon>Pseudomonadati</taxon>
        <taxon>Pseudomonadota</taxon>
        <taxon>Gammaproteobacteria</taxon>
        <taxon>Lysobacterales</taxon>
        <taxon>Rhodanobacteraceae</taxon>
        <taxon>Dyella</taxon>
    </lineage>
</organism>
<feature type="transmembrane region" description="Helical" evidence="7">
    <location>
        <begin position="79"/>
        <end position="98"/>
    </location>
</feature>
<reference evidence="8 9" key="1">
    <citation type="submission" date="2020-10" db="EMBL/GenBank/DDBJ databases">
        <title>Phylogeny of dyella-like bacteria.</title>
        <authorList>
            <person name="Fu J."/>
        </authorList>
    </citation>
    <scope>NUCLEOTIDE SEQUENCE [LARGE SCALE GENOMIC DNA]</scope>
    <source>
        <strain evidence="8 9">DHG40</strain>
    </source>
</reference>